<keyword evidence="1" id="KW-0862">Zinc</keyword>
<dbReference type="AlphaFoldDB" id="A0A9W6XBD7"/>
<gene>
    <name evidence="4" type="ORF">Pfra01_000924400</name>
</gene>
<evidence type="ECO:0000259" key="3">
    <source>
        <dbReference type="PROSITE" id="PS50966"/>
    </source>
</evidence>
<evidence type="ECO:0000313" key="5">
    <source>
        <dbReference type="Proteomes" id="UP001165121"/>
    </source>
</evidence>
<keyword evidence="1" id="KW-0863">Zinc-finger</keyword>
<dbReference type="Proteomes" id="UP001165121">
    <property type="component" value="Unassembled WGS sequence"/>
</dbReference>
<organism evidence="4 5">
    <name type="scientific">Phytophthora fragariaefolia</name>
    <dbReference type="NCBI Taxonomy" id="1490495"/>
    <lineage>
        <taxon>Eukaryota</taxon>
        <taxon>Sar</taxon>
        <taxon>Stramenopiles</taxon>
        <taxon>Oomycota</taxon>
        <taxon>Peronosporomycetes</taxon>
        <taxon>Peronosporales</taxon>
        <taxon>Peronosporaceae</taxon>
        <taxon>Phytophthora</taxon>
    </lineage>
</organism>
<comment type="caution">
    <text evidence="4">The sequence shown here is derived from an EMBL/GenBank/DDBJ whole genome shotgun (WGS) entry which is preliminary data.</text>
</comment>
<feature type="region of interest" description="Disordered" evidence="2">
    <location>
        <begin position="165"/>
        <end position="203"/>
    </location>
</feature>
<dbReference type="PROSITE" id="PS50966">
    <property type="entry name" value="ZF_SWIM"/>
    <property type="match status" value="1"/>
</dbReference>
<evidence type="ECO:0000256" key="2">
    <source>
        <dbReference type="SAM" id="MobiDB-lite"/>
    </source>
</evidence>
<feature type="domain" description="SWIM-type" evidence="3">
    <location>
        <begin position="76"/>
        <end position="108"/>
    </location>
</feature>
<protein>
    <submittedName>
        <fullName evidence="4">Unnamed protein product</fullName>
    </submittedName>
</protein>
<keyword evidence="1" id="KW-0479">Metal-binding</keyword>
<reference evidence="4" key="1">
    <citation type="submission" date="2023-04" db="EMBL/GenBank/DDBJ databases">
        <title>Phytophthora fragariaefolia NBRC 109709.</title>
        <authorList>
            <person name="Ichikawa N."/>
            <person name="Sato H."/>
            <person name="Tonouchi N."/>
        </authorList>
    </citation>
    <scope>NUCLEOTIDE SEQUENCE</scope>
    <source>
        <strain evidence="4">NBRC 109709</strain>
    </source>
</reference>
<dbReference type="EMBL" id="BSXT01000853">
    <property type="protein sequence ID" value="GMF35173.1"/>
    <property type="molecule type" value="Genomic_DNA"/>
</dbReference>
<keyword evidence="5" id="KW-1185">Reference proteome</keyword>
<evidence type="ECO:0000256" key="1">
    <source>
        <dbReference type="PROSITE-ProRule" id="PRU00325"/>
    </source>
</evidence>
<accession>A0A9W6XBD7</accession>
<proteinExistence type="predicted"/>
<dbReference type="GO" id="GO:0008270">
    <property type="term" value="F:zinc ion binding"/>
    <property type="evidence" value="ECO:0007669"/>
    <property type="project" value="UniProtKB-KW"/>
</dbReference>
<dbReference type="InterPro" id="IPR007527">
    <property type="entry name" value="Znf_SWIM"/>
</dbReference>
<evidence type="ECO:0000313" key="4">
    <source>
        <dbReference type="EMBL" id="GMF35173.1"/>
    </source>
</evidence>
<sequence length="203" mass="22587">MNEVNKKVNVQHVGYDHEMTLVANLVSEHACESIHNQYSYALERVSYDFYEDFPNVYYTTSSSENDDALGERSVKYSISKRDWTCSCLLMSTRLLPCRHKVARQVKKDDFSRASQSVLCVAESDSEVDIAPTASDSDVEIVELQSDISLPSTQVVADRVTTVITLSRSGESGEPGNKLGNQSGEADSTLGDESQEMTTRRLNK</sequence>
<name>A0A9W6XBD7_9STRA</name>